<sequence length="279" mass="31192">MADTITTNVGASVALLRQVLSKDRFERFAPQELPALARKIKQIAAASPEFAVEVYQSVFTGEVTEDRQTSIGSSRIFNLTSNARQDFEGARWSLKEYFPDFLATSPVEATEALIKAIEGYVARAHPRSEHLEELSFSVDSTIVHLQPDHSHIWAHDPHPKYAEDADELLSQFLIWLKTGEESAVLAAVNHAVLLCRLGVLWSRFFMAAAERGGVLAQRLLPYAASPEFLLAPDTRKDAIDLLATQYDQLPEPKRRALETNLLARPFDEYVHPELGPVRS</sequence>
<accession>A0ABX0JW52</accession>
<protein>
    <submittedName>
        <fullName evidence="1">Uncharacterized protein</fullName>
    </submittedName>
</protein>
<organism evidence="1 2">
    <name type="scientific">Acetobacter musti</name>
    <dbReference type="NCBI Taxonomy" id="864732"/>
    <lineage>
        <taxon>Bacteria</taxon>
        <taxon>Pseudomonadati</taxon>
        <taxon>Pseudomonadota</taxon>
        <taxon>Alphaproteobacteria</taxon>
        <taxon>Acetobacterales</taxon>
        <taxon>Acetobacteraceae</taxon>
        <taxon>Acetobacter</taxon>
    </lineage>
</organism>
<evidence type="ECO:0000313" key="1">
    <source>
        <dbReference type="EMBL" id="NHN86998.1"/>
    </source>
</evidence>
<dbReference type="RefSeq" id="WP_173585276.1">
    <property type="nucleotide sequence ID" value="NZ_WOTB01000107.1"/>
</dbReference>
<comment type="caution">
    <text evidence="1">The sequence shown here is derived from an EMBL/GenBank/DDBJ whole genome shotgun (WGS) entry which is preliminary data.</text>
</comment>
<name>A0ABX0JW52_9PROT</name>
<dbReference type="EMBL" id="WOTB01000107">
    <property type="protein sequence ID" value="NHN86998.1"/>
    <property type="molecule type" value="Genomic_DNA"/>
</dbReference>
<proteinExistence type="predicted"/>
<dbReference type="Proteomes" id="UP000635278">
    <property type="component" value="Unassembled WGS sequence"/>
</dbReference>
<gene>
    <name evidence="1" type="ORF">GOB93_20850</name>
</gene>
<keyword evidence="2" id="KW-1185">Reference proteome</keyword>
<reference evidence="1 2" key="1">
    <citation type="journal article" date="2020" name="Int. J. Syst. Evol. Microbiol.">
        <title>Novel acetic acid bacteria from cider fermentations: Acetobacter conturbans sp. nov. and Acetobacter fallax sp. nov.</title>
        <authorList>
            <person name="Sombolestani A.S."/>
            <person name="Cleenwerck I."/>
            <person name="Cnockaert M."/>
            <person name="Borremans W."/>
            <person name="Wieme A.D."/>
            <person name="De Vuyst L."/>
            <person name="Vandamme P."/>
        </authorList>
    </citation>
    <scope>NUCLEOTIDE SEQUENCE [LARGE SCALE GENOMIC DNA]</scope>
    <source>
        <strain evidence="1 2">LMG 30640</strain>
    </source>
</reference>
<evidence type="ECO:0000313" key="2">
    <source>
        <dbReference type="Proteomes" id="UP000635278"/>
    </source>
</evidence>